<evidence type="ECO:0000313" key="4">
    <source>
        <dbReference type="Proteomes" id="UP001642464"/>
    </source>
</evidence>
<feature type="chain" id="PRO_5047121102" description="PEP-CTERM protein-sorting domain-containing protein" evidence="2">
    <location>
        <begin position="22"/>
        <end position="533"/>
    </location>
</feature>
<dbReference type="EMBL" id="CAXAMM010039571">
    <property type="protein sequence ID" value="CAK9087338.1"/>
    <property type="molecule type" value="Genomic_DNA"/>
</dbReference>
<feature type="transmembrane region" description="Helical" evidence="1">
    <location>
        <begin position="506"/>
        <end position="523"/>
    </location>
</feature>
<reference evidence="3 4" key="1">
    <citation type="submission" date="2024-02" db="EMBL/GenBank/DDBJ databases">
        <authorList>
            <person name="Chen Y."/>
            <person name="Shah S."/>
            <person name="Dougan E. K."/>
            <person name="Thang M."/>
            <person name="Chan C."/>
        </authorList>
    </citation>
    <scope>NUCLEOTIDE SEQUENCE [LARGE SCALE GENOMIC DNA]</scope>
</reference>
<feature type="signal peptide" evidence="2">
    <location>
        <begin position="1"/>
        <end position="21"/>
    </location>
</feature>
<keyword evidence="1" id="KW-1133">Transmembrane helix</keyword>
<evidence type="ECO:0008006" key="5">
    <source>
        <dbReference type="Google" id="ProtNLM"/>
    </source>
</evidence>
<keyword evidence="2" id="KW-0732">Signal</keyword>
<dbReference type="NCBIfam" id="TIGR02595">
    <property type="entry name" value="PEP_CTERM"/>
    <property type="match status" value="1"/>
</dbReference>
<feature type="non-terminal residue" evidence="3">
    <location>
        <position position="1"/>
    </location>
</feature>
<evidence type="ECO:0000256" key="1">
    <source>
        <dbReference type="SAM" id="Phobius"/>
    </source>
</evidence>
<keyword evidence="1" id="KW-0812">Transmembrane</keyword>
<protein>
    <recommendedName>
        <fullName evidence="5">PEP-CTERM protein-sorting domain-containing protein</fullName>
    </recommendedName>
</protein>
<dbReference type="Proteomes" id="UP001642464">
    <property type="component" value="Unassembled WGS sequence"/>
</dbReference>
<gene>
    <name evidence="3" type="ORF">SCF082_LOCUS41291</name>
</gene>
<keyword evidence="4" id="KW-1185">Reference proteome</keyword>
<comment type="caution">
    <text evidence="3">The sequence shown here is derived from an EMBL/GenBank/DDBJ whole genome shotgun (WGS) entry which is preliminary data.</text>
</comment>
<keyword evidence="1" id="KW-0472">Membrane</keyword>
<sequence>VLFAPLSAFALALSIIPCAVASPTSTADELEAEGAALYDFRNDVESAFSALATELALIGGGFSPPGLEPIGNNLFAAGNELRLLNFSNAANAMEVEGAALYGFRNDVEDGFSALATEIALLGGGFSPPGLEPIGNNLFAAGNELGLLNFSDAANAMEAEGFFTEAYIQNDGTAVVGNGDYAETSYLYLGSAGGSVDMAGEWVNSNVAVYDGDLELSANNFWSYNSSLTIEGGTVGTASAPDLILDSSNINLDGGVLNLTNLDLFESTYQQSSYLGNTPSAVIQSVQIYGSNSSFSVDGGELSIDYLLGDYSSQTSADIYGGDVSVSHAENLTINQSGGTLAIDNSAGGDLWIYGDFGTLAIGDAMDDGEVISTLNIAGGLLQNQINLDLGGDQVSEYDQILVDQFYEYNGGGTLSEVELFSLAILEVDFVNGFQPEIGDQFTIVANDTNLPIAATNSFASPHDPLVPLADGDIISSGYADYLISFNAGSSGNGIVLTVVSVPEPSGAILMLGGGGLLLCGLASRRRKRKKATY</sequence>
<proteinExistence type="predicted"/>
<evidence type="ECO:0000256" key="2">
    <source>
        <dbReference type="SAM" id="SignalP"/>
    </source>
</evidence>
<organism evidence="3 4">
    <name type="scientific">Durusdinium trenchii</name>
    <dbReference type="NCBI Taxonomy" id="1381693"/>
    <lineage>
        <taxon>Eukaryota</taxon>
        <taxon>Sar</taxon>
        <taxon>Alveolata</taxon>
        <taxon>Dinophyceae</taxon>
        <taxon>Suessiales</taxon>
        <taxon>Symbiodiniaceae</taxon>
        <taxon>Durusdinium</taxon>
    </lineage>
</organism>
<dbReference type="InterPro" id="IPR013424">
    <property type="entry name" value="Ice-binding_C"/>
</dbReference>
<evidence type="ECO:0000313" key="3">
    <source>
        <dbReference type="EMBL" id="CAK9087338.1"/>
    </source>
</evidence>
<accession>A0ABP0QI86</accession>
<name>A0ABP0QI86_9DINO</name>